<dbReference type="EC" id="1.8.4.11" evidence="4"/>
<accession>A0ABR5TNJ3</accession>
<keyword evidence="7" id="KW-1185">Reference proteome</keyword>
<dbReference type="NCBIfam" id="TIGR00401">
    <property type="entry name" value="msrA"/>
    <property type="match status" value="1"/>
</dbReference>
<name>A0ABR5TNJ3_9BACL</name>
<evidence type="ECO:0000256" key="1">
    <source>
        <dbReference type="ARBA" id="ARBA00023002"/>
    </source>
</evidence>
<dbReference type="PANTHER" id="PTHR42799:SF2">
    <property type="entry name" value="MITOCHONDRIAL PEPTIDE METHIONINE SULFOXIDE REDUCTASE"/>
    <property type="match status" value="1"/>
</dbReference>
<dbReference type="Gene3D" id="3.30.1060.10">
    <property type="entry name" value="Peptide methionine sulphoxide reductase MsrA"/>
    <property type="match status" value="1"/>
</dbReference>
<dbReference type="EMBL" id="LSDB01000001">
    <property type="protein sequence ID" value="KXB58970.1"/>
    <property type="molecule type" value="Genomic_DNA"/>
</dbReference>
<comment type="function">
    <text evidence="4">Has an important function as a repair enzyme for proteins that have been inactivated by oxidation. Catalyzes the reversible oxidation-reduction of methionine sulfoxide in proteins to methionine.</text>
</comment>
<dbReference type="Proteomes" id="UP000070467">
    <property type="component" value="Unassembled WGS sequence"/>
</dbReference>
<comment type="catalytic activity">
    <reaction evidence="2 4">
        <text>L-methionyl-[protein] + [thioredoxin]-disulfide + H2O = L-methionyl-(S)-S-oxide-[protein] + [thioredoxin]-dithiol</text>
        <dbReference type="Rhea" id="RHEA:14217"/>
        <dbReference type="Rhea" id="RHEA-COMP:10698"/>
        <dbReference type="Rhea" id="RHEA-COMP:10700"/>
        <dbReference type="Rhea" id="RHEA-COMP:12313"/>
        <dbReference type="Rhea" id="RHEA-COMP:12315"/>
        <dbReference type="ChEBI" id="CHEBI:15377"/>
        <dbReference type="ChEBI" id="CHEBI:16044"/>
        <dbReference type="ChEBI" id="CHEBI:29950"/>
        <dbReference type="ChEBI" id="CHEBI:44120"/>
        <dbReference type="ChEBI" id="CHEBI:50058"/>
        <dbReference type="EC" id="1.8.4.11"/>
    </reaction>
</comment>
<reference evidence="6 7" key="1">
    <citation type="submission" date="2016-01" db="EMBL/GenBank/DDBJ databases">
        <authorList>
            <person name="Mitreva M."/>
            <person name="Pepin K.H."/>
            <person name="Mihindukulasuriya K.A."/>
            <person name="Fulton R."/>
            <person name="Fronick C."/>
            <person name="O'Laughlin M."/>
            <person name="Miner T."/>
            <person name="Herter B."/>
            <person name="Rosa B.A."/>
            <person name="Cordes M."/>
            <person name="Tomlinson C."/>
            <person name="Wollam A."/>
            <person name="Palsikar V.B."/>
            <person name="Mardis E.R."/>
            <person name="Wilson R.K."/>
        </authorList>
    </citation>
    <scope>NUCLEOTIDE SEQUENCE [LARGE SCALE GENOMIC DNA]</scope>
    <source>
        <strain evidence="6 7">KA00071</strain>
    </source>
</reference>
<comment type="similarity">
    <text evidence="4">Belongs to the MsrA Met sulfoxide reductase family.</text>
</comment>
<evidence type="ECO:0000313" key="6">
    <source>
        <dbReference type="EMBL" id="KXB58970.1"/>
    </source>
</evidence>
<dbReference type="InterPro" id="IPR036509">
    <property type="entry name" value="Met_Sox_Rdtase_MsrA_sf"/>
</dbReference>
<keyword evidence="1 4" id="KW-0560">Oxidoreductase</keyword>
<feature type="active site" evidence="4">
    <location>
        <position position="11"/>
    </location>
</feature>
<organism evidence="6 7">
    <name type="scientific">Gemelliphila asaccharolytica</name>
    <dbReference type="NCBI Taxonomy" id="502393"/>
    <lineage>
        <taxon>Bacteria</taxon>
        <taxon>Bacillati</taxon>
        <taxon>Bacillota</taxon>
        <taxon>Bacilli</taxon>
        <taxon>Bacillales</taxon>
        <taxon>Gemellaceae</taxon>
        <taxon>Gemelliphila</taxon>
    </lineage>
</organism>
<comment type="caution">
    <text evidence="6">The sequence shown here is derived from an EMBL/GenBank/DDBJ whole genome shotgun (WGS) entry which is preliminary data.</text>
</comment>
<evidence type="ECO:0000256" key="2">
    <source>
        <dbReference type="ARBA" id="ARBA00047806"/>
    </source>
</evidence>
<evidence type="ECO:0000256" key="3">
    <source>
        <dbReference type="ARBA" id="ARBA00048782"/>
    </source>
</evidence>
<feature type="domain" description="Peptide methionine sulphoxide reductase MsrA" evidence="5">
    <location>
        <begin position="4"/>
        <end position="152"/>
    </location>
</feature>
<dbReference type="PANTHER" id="PTHR42799">
    <property type="entry name" value="MITOCHONDRIAL PEPTIDE METHIONINE SULFOXIDE REDUCTASE"/>
    <property type="match status" value="1"/>
</dbReference>
<sequence length="162" mass="19067">MVGKIYLAGGCFWGVEGYFSRIKGILKTKVGYCNGKTKDTNYQKVKETDHAETIYIEYDKNIISLENILKHYFRIIDPTSINKQGEDFGRQYRTGIYYIDKETKEEAFKFVKNLQKNYDKKIVVEIEEMKNFVDAEEYHQKYLEKNPSGYCHIDLSLANKKL</sequence>
<dbReference type="InterPro" id="IPR050162">
    <property type="entry name" value="MsrA_MetSO_reductase"/>
</dbReference>
<dbReference type="HAMAP" id="MF_01401">
    <property type="entry name" value="MsrA"/>
    <property type="match status" value="1"/>
</dbReference>
<dbReference type="SUPFAM" id="SSF55068">
    <property type="entry name" value="Peptide methionine sulfoxide reductase"/>
    <property type="match status" value="1"/>
</dbReference>
<evidence type="ECO:0000259" key="5">
    <source>
        <dbReference type="Pfam" id="PF01625"/>
    </source>
</evidence>
<dbReference type="InterPro" id="IPR002569">
    <property type="entry name" value="Met_Sox_Rdtase_MsrA_dom"/>
</dbReference>
<evidence type="ECO:0000313" key="7">
    <source>
        <dbReference type="Proteomes" id="UP000070467"/>
    </source>
</evidence>
<protein>
    <recommendedName>
        <fullName evidence="4">Peptide methionine sulfoxide reductase MsrA</fullName>
        <shortName evidence="4">Protein-methionine-S-oxide reductase</shortName>
        <ecNumber evidence="4">1.8.4.11</ecNumber>
    </recommendedName>
    <alternativeName>
        <fullName evidence="4">Peptide-methionine (S)-S-oxide reductase</fullName>
        <shortName evidence="4">Peptide Met(O) reductase</shortName>
    </alternativeName>
</protein>
<gene>
    <name evidence="4" type="primary">msrA</name>
    <name evidence="6" type="ORF">HMPREF1871_00037</name>
</gene>
<proteinExistence type="inferred from homology"/>
<dbReference type="Pfam" id="PF01625">
    <property type="entry name" value="PMSR"/>
    <property type="match status" value="1"/>
</dbReference>
<dbReference type="RefSeq" id="WP_066128309.1">
    <property type="nucleotide sequence ID" value="NZ_KQ959854.1"/>
</dbReference>
<comment type="catalytic activity">
    <reaction evidence="3 4">
        <text>[thioredoxin]-disulfide + L-methionine + H2O = L-methionine (S)-S-oxide + [thioredoxin]-dithiol</text>
        <dbReference type="Rhea" id="RHEA:19993"/>
        <dbReference type="Rhea" id="RHEA-COMP:10698"/>
        <dbReference type="Rhea" id="RHEA-COMP:10700"/>
        <dbReference type="ChEBI" id="CHEBI:15377"/>
        <dbReference type="ChEBI" id="CHEBI:29950"/>
        <dbReference type="ChEBI" id="CHEBI:50058"/>
        <dbReference type="ChEBI" id="CHEBI:57844"/>
        <dbReference type="ChEBI" id="CHEBI:58772"/>
        <dbReference type="EC" id="1.8.4.11"/>
    </reaction>
</comment>
<evidence type="ECO:0000256" key="4">
    <source>
        <dbReference type="HAMAP-Rule" id="MF_01401"/>
    </source>
</evidence>